<evidence type="ECO:0000313" key="6">
    <source>
        <dbReference type="Proteomes" id="UP001162060"/>
    </source>
</evidence>
<name>A0AAV1U1Y3_9STRA</name>
<dbReference type="EMBL" id="CAKLBY020000119">
    <property type="protein sequence ID" value="CAK7928061.1"/>
    <property type="molecule type" value="Genomic_DNA"/>
</dbReference>
<evidence type="ECO:0000256" key="1">
    <source>
        <dbReference type="ARBA" id="ARBA00004613"/>
    </source>
</evidence>
<dbReference type="GO" id="GO:0005576">
    <property type="term" value="C:extracellular region"/>
    <property type="evidence" value="ECO:0007669"/>
    <property type="project" value="UniProtKB-SubCell"/>
</dbReference>
<comment type="similarity">
    <text evidence="2 4">Belongs to the RxLR effector family.</text>
</comment>
<dbReference type="Pfam" id="PF16810">
    <property type="entry name" value="RXLR"/>
    <property type="match status" value="1"/>
</dbReference>
<evidence type="ECO:0000256" key="2">
    <source>
        <dbReference type="ARBA" id="ARBA00010400"/>
    </source>
</evidence>
<dbReference type="AlphaFoldDB" id="A0AAV1U1Y3"/>
<sequence>MQLAAAAFFASAAAADAVEKASSLGPAPAGAKPFDVLGKDDSSSPLLRGTQVTDDNTEERATAFFRSFFGALPKLIETTGLGGKRYRDFTQKVDNFYKMTRADKKRLSQNVIEKLTTKTALSNEDARLILKNEKVREGVFDRWHRSAYVSNDVIRRFNQQVNPKLVDEILKRFQAPVK</sequence>
<evidence type="ECO:0000256" key="3">
    <source>
        <dbReference type="ARBA" id="ARBA00022525"/>
    </source>
</evidence>
<proteinExistence type="inferred from homology"/>
<gene>
    <name evidence="5" type="ORF">PM001_LOCUS13211</name>
</gene>
<reference evidence="5" key="1">
    <citation type="submission" date="2024-01" db="EMBL/GenBank/DDBJ databases">
        <authorList>
            <person name="Webb A."/>
        </authorList>
    </citation>
    <scope>NUCLEOTIDE SEQUENCE</scope>
    <source>
        <strain evidence="5">Pm1</strain>
    </source>
</reference>
<comment type="subcellular location">
    <subcellularLocation>
        <location evidence="1 4">Secreted</location>
    </subcellularLocation>
</comment>
<evidence type="ECO:0000256" key="4">
    <source>
        <dbReference type="RuleBase" id="RU367124"/>
    </source>
</evidence>
<comment type="function">
    <text evidence="4">Effector that suppresses plant defense responses during pathogen infection.</text>
</comment>
<keyword evidence="3 4" id="KW-0964">Secreted</keyword>
<protein>
    <recommendedName>
        <fullName evidence="4">RxLR effector protein</fullName>
    </recommendedName>
</protein>
<accession>A0AAV1U1Y3</accession>
<organism evidence="5 6">
    <name type="scientific">Peronospora matthiolae</name>
    <dbReference type="NCBI Taxonomy" id="2874970"/>
    <lineage>
        <taxon>Eukaryota</taxon>
        <taxon>Sar</taxon>
        <taxon>Stramenopiles</taxon>
        <taxon>Oomycota</taxon>
        <taxon>Peronosporomycetes</taxon>
        <taxon>Peronosporales</taxon>
        <taxon>Peronosporaceae</taxon>
        <taxon>Peronospora</taxon>
    </lineage>
</organism>
<comment type="domain">
    <text evidence="4">The RxLR-dEER motif acts to carry the protein into the host cell cytoplasm through binding to cell surface phosphatidylinositol-3-phosphate.</text>
</comment>
<dbReference type="Proteomes" id="UP001162060">
    <property type="component" value="Unassembled WGS sequence"/>
</dbReference>
<evidence type="ECO:0000313" key="5">
    <source>
        <dbReference type="EMBL" id="CAK7928061.1"/>
    </source>
</evidence>
<comment type="caution">
    <text evidence="5">The sequence shown here is derived from an EMBL/GenBank/DDBJ whole genome shotgun (WGS) entry which is preliminary data.</text>
</comment>
<dbReference type="InterPro" id="IPR031825">
    <property type="entry name" value="RXLR"/>
</dbReference>